<dbReference type="RefSeq" id="YP_009151125.1">
    <property type="nucleotide sequence ID" value="NC_027366.1"/>
</dbReference>
<dbReference type="Proteomes" id="UP000030206">
    <property type="component" value="Segment"/>
</dbReference>
<dbReference type="OrthoDB" id="9489at10239"/>
<organism evidence="2 3">
    <name type="scientific">Bacillus phage Mater</name>
    <dbReference type="NCBI Taxonomy" id="1540090"/>
    <lineage>
        <taxon>Viruses</taxon>
        <taxon>Duplodnaviria</taxon>
        <taxon>Heunggongvirae</taxon>
        <taxon>Uroviricota</taxon>
        <taxon>Caudoviricetes</taxon>
        <taxon>Herelleviridae</taxon>
        <taxon>Bastillevirinae</taxon>
        <taxon>Matervirus</taxon>
        <taxon>Matervirus mater</taxon>
    </lineage>
</organism>
<name>A0A0A0RUR8_9CAUD</name>
<proteinExistence type="predicted"/>
<evidence type="ECO:0008006" key="4">
    <source>
        <dbReference type="Google" id="ProtNLM"/>
    </source>
</evidence>
<evidence type="ECO:0000313" key="3">
    <source>
        <dbReference type="Proteomes" id="UP000030206"/>
    </source>
</evidence>
<dbReference type="KEGG" id="vg:24607065"/>
<feature type="compositionally biased region" description="Basic and acidic residues" evidence="1">
    <location>
        <begin position="180"/>
        <end position="189"/>
    </location>
</feature>
<accession>A0A0A0RUR8</accession>
<protein>
    <recommendedName>
        <fullName evidence="4">Tail assembly chaperone</fullName>
    </recommendedName>
</protein>
<sequence length="223" mass="25358">MISSSGLKTFDIKLKELGGLKALARTTYMRNLWGIMKTFEVLPTDPSFRELTNTQIDLMIYSLNEDHREMELARKGLAIDSEHYDTSFDDEVWNRDVGDWDVLRDGHDPNEIAKQVEELTRKEDLKNLASKFDSLEEYNDYLAAGGKTTRETEVEQYINKQIQAAEEKARMLSAAGGKSKLVDDQDRPEAGGLNDRLPDIDKAAIDKSIALFNSQDDDDFDEL</sequence>
<reference evidence="2 3" key="1">
    <citation type="submission" date="2014-07" db="EMBL/GenBank/DDBJ databases">
        <title>Complete Genome of Bacillus megaterium Myophage Mater.</title>
        <authorList>
            <person name="Lancaster J.C."/>
            <person name="Hodde M.K."/>
            <person name="Hernandez A.C."/>
            <person name="Everett G.F.K."/>
        </authorList>
    </citation>
    <scope>NUCLEOTIDE SEQUENCE [LARGE SCALE GENOMIC DNA]</scope>
</reference>
<dbReference type="GeneID" id="24607065"/>
<gene>
    <name evidence="2" type="ORF">CPT_Mater166</name>
</gene>
<feature type="region of interest" description="Disordered" evidence="1">
    <location>
        <begin position="176"/>
        <end position="197"/>
    </location>
</feature>
<dbReference type="EMBL" id="KM236245">
    <property type="protein sequence ID" value="AIW03323.1"/>
    <property type="molecule type" value="Genomic_DNA"/>
</dbReference>
<evidence type="ECO:0000256" key="1">
    <source>
        <dbReference type="SAM" id="MobiDB-lite"/>
    </source>
</evidence>
<keyword evidence="3" id="KW-1185">Reference proteome</keyword>
<evidence type="ECO:0000313" key="2">
    <source>
        <dbReference type="EMBL" id="AIW03323.1"/>
    </source>
</evidence>